<dbReference type="EMBL" id="JABAIK010000001">
    <property type="protein sequence ID" value="NLS11583.1"/>
    <property type="molecule type" value="Genomic_DNA"/>
</dbReference>
<comment type="caution">
    <text evidence="1">The sequence shown here is derived from an EMBL/GenBank/DDBJ whole genome shotgun (WGS) entry which is preliminary data.</text>
</comment>
<sequence length="255" mass="29288">MSSLMQFAHWITGNPSLVKEDGIFCSPHTLGLSAPPSLPTYQGNPRLGFVYQSLISSLLQNTPRYTRVAEELQLNDQHGRTVGAIDFLLRDNDSQQIEHWEVAIKFYLLHQNRWYGPNAKDRLDKKIDHMVNRQLTLTQSPEFIAQFKDIEPHAHHAIIQGRLYVNPFEPAPIPSQCAGFELNANQSIGYWCFEHQLSQLVEPIYPLEKLDWATGKAPFHRAIQNAHHRFIHGISPTGRFWFVVPDSWPDTSQNK</sequence>
<dbReference type="Proteomes" id="UP000535589">
    <property type="component" value="Unassembled WGS sequence"/>
</dbReference>
<evidence type="ECO:0000313" key="2">
    <source>
        <dbReference type="Proteomes" id="UP000535589"/>
    </source>
</evidence>
<keyword evidence="2" id="KW-1185">Reference proteome</keyword>
<dbReference type="InterPro" id="IPR015003">
    <property type="entry name" value="DUF1853"/>
</dbReference>
<name>A0A7X8TMP7_9VIBR</name>
<accession>A0A7X8TMP7</accession>
<evidence type="ECO:0000313" key="1">
    <source>
        <dbReference type="EMBL" id="NLS11583.1"/>
    </source>
</evidence>
<dbReference type="Pfam" id="PF08907">
    <property type="entry name" value="DUF1853"/>
    <property type="match status" value="1"/>
</dbReference>
<reference evidence="1 2" key="1">
    <citation type="submission" date="2020-04" db="EMBL/GenBank/DDBJ databases">
        <title>Vibrio sp. SM6, a novel species isolated from seawater.</title>
        <authorList>
            <person name="Wang X."/>
        </authorList>
    </citation>
    <scope>NUCLEOTIDE SEQUENCE [LARGE SCALE GENOMIC DNA]</scope>
    <source>
        <strain evidence="1 2">SM6</strain>
    </source>
</reference>
<dbReference type="AlphaFoldDB" id="A0A7X8TMP7"/>
<protein>
    <submittedName>
        <fullName evidence="1">DUF1853 family protein</fullName>
    </submittedName>
</protein>
<proteinExistence type="predicted"/>
<dbReference type="RefSeq" id="WP_168834673.1">
    <property type="nucleotide sequence ID" value="NZ_JABAIK010000001.1"/>
</dbReference>
<organism evidence="1 2">
    <name type="scientific">Vibrio agarilyticus</name>
    <dbReference type="NCBI Taxonomy" id="2726741"/>
    <lineage>
        <taxon>Bacteria</taxon>
        <taxon>Pseudomonadati</taxon>
        <taxon>Pseudomonadota</taxon>
        <taxon>Gammaproteobacteria</taxon>
        <taxon>Vibrionales</taxon>
        <taxon>Vibrionaceae</taxon>
        <taxon>Vibrio</taxon>
    </lineage>
</organism>
<gene>
    <name evidence="1" type="ORF">HGP28_01595</name>
</gene>